<dbReference type="Proteomes" id="UP000199467">
    <property type="component" value="Unassembled WGS sequence"/>
</dbReference>
<dbReference type="InterPro" id="IPR036390">
    <property type="entry name" value="WH_DNA-bd_sf"/>
</dbReference>
<protein>
    <submittedName>
        <fullName evidence="1">Uncharacterized protein</fullName>
    </submittedName>
</protein>
<dbReference type="RefSeq" id="WP_017362210.1">
    <property type="nucleotide sequence ID" value="NZ_FMZQ01000007.1"/>
</dbReference>
<proteinExistence type="predicted"/>
<sequence length="243" mass="27384">MVKVVEFIDSAIERLSGYGENPRVLPALVHALYAPQPHNPFSQPGASRVTFKSLRHIPFGERKHKPHQMHSQFRESCAKVLSILVKRMDIRSRQCVYVNPVKKRTRTLYVPEIARLTGLCDRTVTRALGALVRANYLFRDLKHRFFLSLSLFRDLNLSLTLARLTKQLMGLDQAKTKGVKPGAKPIQQKGRKSHCDLPATNPAITPAPAPEPLPRETSEASKTIGNRFLDALPLSLRRRRPSG</sequence>
<organism evidence="1 2">
    <name type="scientific">Ectopseudomonas chengduensis</name>
    <dbReference type="NCBI Taxonomy" id="489632"/>
    <lineage>
        <taxon>Bacteria</taxon>
        <taxon>Pseudomonadati</taxon>
        <taxon>Pseudomonadota</taxon>
        <taxon>Gammaproteobacteria</taxon>
        <taxon>Pseudomonadales</taxon>
        <taxon>Pseudomonadaceae</taxon>
        <taxon>Ectopseudomonas</taxon>
    </lineage>
</organism>
<accession>A0A1G6PR67</accession>
<keyword evidence="2" id="KW-1185">Reference proteome</keyword>
<dbReference type="GeneID" id="57609157"/>
<dbReference type="SUPFAM" id="SSF46785">
    <property type="entry name" value="Winged helix' DNA-binding domain"/>
    <property type="match status" value="1"/>
</dbReference>
<name>A0A1G6PR67_9GAMM</name>
<dbReference type="AlphaFoldDB" id="A0A1G6PR67"/>
<evidence type="ECO:0000313" key="1">
    <source>
        <dbReference type="EMBL" id="SDC82538.1"/>
    </source>
</evidence>
<reference evidence="2" key="1">
    <citation type="submission" date="2016-10" db="EMBL/GenBank/DDBJ databases">
        <authorList>
            <person name="Varghese N."/>
            <person name="Submissions S."/>
        </authorList>
    </citation>
    <scope>NUCLEOTIDE SEQUENCE [LARGE SCALE GENOMIC DNA]</scope>
    <source>
        <strain evidence="2">DSM 26382</strain>
    </source>
</reference>
<dbReference type="EMBL" id="FMZQ01000007">
    <property type="protein sequence ID" value="SDC82538.1"/>
    <property type="molecule type" value="Genomic_DNA"/>
</dbReference>
<evidence type="ECO:0000313" key="2">
    <source>
        <dbReference type="Proteomes" id="UP000199467"/>
    </source>
</evidence>
<gene>
    <name evidence="1" type="ORF">SAMN05216576_10752</name>
</gene>